<feature type="domain" description="Ig-like" evidence="1">
    <location>
        <begin position="42"/>
        <end position="149"/>
    </location>
</feature>
<comment type="caution">
    <text evidence="2">The sequence shown here is derived from an EMBL/GenBank/DDBJ whole genome shotgun (WGS) entry which is preliminary data.</text>
</comment>
<dbReference type="PANTHER" id="PTHR21261">
    <property type="entry name" value="BEAT PROTEIN"/>
    <property type="match status" value="1"/>
</dbReference>
<dbReference type="SUPFAM" id="SSF48726">
    <property type="entry name" value="Immunoglobulin"/>
    <property type="match status" value="1"/>
</dbReference>
<keyword evidence="3" id="KW-1185">Reference proteome</keyword>
<dbReference type="InterPro" id="IPR003599">
    <property type="entry name" value="Ig_sub"/>
</dbReference>
<reference evidence="2 3" key="1">
    <citation type="submission" date="2019-08" db="EMBL/GenBank/DDBJ databases">
        <title>Whole genome of Aphis craccivora.</title>
        <authorList>
            <person name="Voronova N.V."/>
            <person name="Shulinski R.S."/>
            <person name="Bandarenka Y.V."/>
            <person name="Zhorov D.G."/>
            <person name="Warner D."/>
        </authorList>
    </citation>
    <scope>NUCLEOTIDE SEQUENCE [LARGE SCALE GENOMIC DNA]</scope>
    <source>
        <strain evidence="2">180601</strain>
        <tissue evidence="2">Whole Body</tissue>
    </source>
</reference>
<dbReference type="PANTHER" id="PTHR21261:SF2">
    <property type="entry name" value="GH04238P-RELATED"/>
    <property type="match status" value="1"/>
</dbReference>
<evidence type="ECO:0000313" key="3">
    <source>
        <dbReference type="Proteomes" id="UP000478052"/>
    </source>
</evidence>
<dbReference type="EMBL" id="VUJU01001786">
    <property type="protein sequence ID" value="KAF0763843.1"/>
    <property type="molecule type" value="Genomic_DNA"/>
</dbReference>
<dbReference type="OrthoDB" id="6478865at2759"/>
<dbReference type="InterPro" id="IPR036179">
    <property type="entry name" value="Ig-like_dom_sf"/>
</dbReference>
<accession>A0A6G0Z0M4</accession>
<evidence type="ECO:0000259" key="1">
    <source>
        <dbReference type="PROSITE" id="PS50835"/>
    </source>
</evidence>
<proteinExistence type="predicted"/>
<name>A0A6G0Z0M4_APHCR</name>
<dbReference type="PROSITE" id="PS50835">
    <property type="entry name" value="IG_LIKE"/>
    <property type="match status" value="1"/>
</dbReference>
<dbReference type="InterPro" id="IPR007110">
    <property type="entry name" value="Ig-like_dom"/>
</dbReference>
<dbReference type="Proteomes" id="UP000478052">
    <property type="component" value="Unassembled WGS sequence"/>
</dbReference>
<protein>
    <submittedName>
        <fullName evidence="2">Ig-like domain-containing protein</fullName>
    </submittedName>
</protein>
<gene>
    <name evidence="2" type="ORF">FWK35_00029027</name>
</gene>
<dbReference type="SMART" id="SM00409">
    <property type="entry name" value="IG"/>
    <property type="match status" value="1"/>
</dbReference>
<dbReference type="AlphaFoldDB" id="A0A6G0Z0M4"/>
<organism evidence="2 3">
    <name type="scientific">Aphis craccivora</name>
    <name type="common">Cowpea aphid</name>
    <dbReference type="NCBI Taxonomy" id="307492"/>
    <lineage>
        <taxon>Eukaryota</taxon>
        <taxon>Metazoa</taxon>
        <taxon>Ecdysozoa</taxon>
        <taxon>Arthropoda</taxon>
        <taxon>Hexapoda</taxon>
        <taxon>Insecta</taxon>
        <taxon>Pterygota</taxon>
        <taxon>Neoptera</taxon>
        <taxon>Paraneoptera</taxon>
        <taxon>Hemiptera</taxon>
        <taxon>Sternorrhyncha</taxon>
        <taxon>Aphidomorpha</taxon>
        <taxon>Aphidoidea</taxon>
        <taxon>Aphididae</taxon>
        <taxon>Aphidini</taxon>
        <taxon>Aphis</taxon>
        <taxon>Aphis</taxon>
    </lineage>
</organism>
<evidence type="ECO:0000313" key="2">
    <source>
        <dbReference type="EMBL" id="KAF0763843.1"/>
    </source>
</evidence>
<sequence>IYLVMISSHVLPLISLHELFLTSYSMLLYVAGGVTLTELRVPTSVMASVKNGVVLDCLYTLRPNSIGLVVAWYFNNSARPVYQWIPGQKPLSIGVFRHRANLDYKVSDDNETMHRALHIINPTIELSGDYRCVVSTYHDEDFMIKRMIVYCKYKQKYT</sequence>
<feature type="non-terminal residue" evidence="2">
    <location>
        <position position="1"/>
    </location>
</feature>
<dbReference type="InterPro" id="IPR013783">
    <property type="entry name" value="Ig-like_fold"/>
</dbReference>
<dbReference type="Gene3D" id="2.60.40.10">
    <property type="entry name" value="Immunoglobulins"/>
    <property type="match status" value="1"/>
</dbReference>